<evidence type="ECO:0000313" key="1">
    <source>
        <dbReference type="EMBL" id="CEP11059.1"/>
    </source>
</evidence>
<dbReference type="CDD" id="cd10170">
    <property type="entry name" value="ASKHA_NBD_HSP70"/>
    <property type="match status" value="1"/>
</dbReference>
<keyword evidence="2" id="KW-1185">Reference proteome</keyword>
<dbReference type="InterPro" id="IPR043129">
    <property type="entry name" value="ATPase_NBD"/>
</dbReference>
<proteinExistence type="predicted"/>
<reference evidence="1 2" key="1">
    <citation type="submission" date="2014-09" db="EMBL/GenBank/DDBJ databases">
        <authorList>
            <person name="Ellenberger Sabrina"/>
        </authorList>
    </citation>
    <scope>NUCLEOTIDE SEQUENCE [LARGE SCALE GENOMIC DNA]</scope>
    <source>
        <strain evidence="1 2">CBS 412.66</strain>
    </source>
</reference>
<accession>A0A0B7N7S8</accession>
<gene>
    <name evidence="1" type="primary">PARPA_04860.1 scaffold 15694</name>
</gene>
<name>A0A0B7N7S8_9FUNG</name>
<dbReference type="Proteomes" id="UP000054107">
    <property type="component" value="Unassembled WGS sequence"/>
</dbReference>
<sequence length="372" mass="42181">MRQAVTLSGVLVNANNTNRVLMIPEAEAVAIACAKTIKAKAEEALSVRDEEIYYFICDLGGGTSDMSMYKVSKESGDNKIVQITPNDGVIAGSHSLDDAFIELARVEYHKQEVSPSPAELAHIGYEFARTTKIDYDGSKEVEFKQDFIIQRKTVQIHITNQELKDKVFNPIFSKIIDTIDRILKEATTRSDLIYFSGGLSLAKKLFKRKQRIHRLHRNQFVRKRTVIGMLSLVPQRLPWTLILSLSAPLQELTFWKPTLFLTELIVHTSVENNGFTEYQLSLPAKGNDAISLVSDDRITPTHTFYIALADVVVSENKSFKIRIYPNYSIIELVFKDAIYRLVGFEAVKVGTPMEEQIHYFSEEKKNLEGKAR</sequence>
<dbReference type="PANTHER" id="PTHR42749:SF1">
    <property type="entry name" value="CELL SHAPE-DETERMINING PROTEIN MREB"/>
    <property type="match status" value="1"/>
</dbReference>
<protein>
    <submittedName>
        <fullName evidence="1">Uncharacterized protein</fullName>
    </submittedName>
</protein>
<dbReference type="Gene3D" id="3.30.420.40">
    <property type="match status" value="2"/>
</dbReference>
<dbReference type="Gene3D" id="3.90.640.10">
    <property type="entry name" value="Actin, Chain A, domain 4"/>
    <property type="match status" value="1"/>
</dbReference>
<evidence type="ECO:0000313" key="2">
    <source>
        <dbReference type="Proteomes" id="UP000054107"/>
    </source>
</evidence>
<dbReference type="PANTHER" id="PTHR42749">
    <property type="entry name" value="CELL SHAPE-DETERMINING PROTEIN MREB"/>
    <property type="match status" value="1"/>
</dbReference>
<dbReference type="SUPFAM" id="SSF53067">
    <property type="entry name" value="Actin-like ATPase domain"/>
    <property type="match status" value="1"/>
</dbReference>
<dbReference type="STRING" id="35722.A0A0B7N7S8"/>
<organism evidence="1 2">
    <name type="scientific">Parasitella parasitica</name>
    <dbReference type="NCBI Taxonomy" id="35722"/>
    <lineage>
        <taxon>Eukaryota</taxon>
        <taxon>Fungi</taxon>
        <taxon>Fungi incertae sedis</taxon>
        <taxon>Mucoromycota</taxon>
        <taxon>Mucoromycotina</taxon>
        <taxon>Mucoromycetes</taxon>
        <taxon>Mucorales</taxon>
        <taxon>Mucorineae</taxon>
        <taxon>Mucoraceae</taxon>
        <taxon>Parasitella</taxon>
    </lineage>
</organism>
<dbReference type="AlphaFoldDB" id="A0A0B7N7S8"/>
<dbReference type="EMBL" id="LN725636">
    <property type="protein sequence ID" value="CEP11059.1"/>
    <property type="molecule type" value="Genomic_DNA"/>
</dbReference>
<dbReference type="OrthoDB" id="2394218at2759"/>